<dbReference type="PROSITE" id="PS00879">
    <property type="entry name" value="ODR_DC_2_2"/>
    <property type="match status" value="1"/>
</dbReference>
<dbReference type="STRING" id="569857.TP70_11470"/>
<dbReference type="SUPFAM" id="SSF51419">
    <property type="entry name" value="PLP-binding barrel"/>
    <property type="match status" value="1"/>
</dbReference>
<comment type="similarity">
    <text evidence="9 12">Belongs to the Orn/Lys/Arg decarboxylase class-II family. LysA subfamily.</text>
</comment>
<feature type="binding site" evidence="12">
    <location>
        <position position="323"/>
    </location>
    <ligand>
        <name>substrate</name>
    </ligand>
</feature>
<keyword evidence="18" id="KW-1185">Reference proteome</keyword>
<evidence type="ECO:0000256" key="6">
    <source>
        <dbReference type="ARBA" id="ARBA00023239"/>
    </source>
</evidence>
<evidence type="ECO:0000256" key="8">
    <source>
        <dbReference type="ARBA" id="ARBA00060643"/>
    </source>
</evidence>
<comment type="catalytic activity">
    <reaction evidence="7 12 14">
        <text>meso-2,6-diaminopimelate + H(+) = L-lysine + CO2</text>
        <dbReference type="Rhea" id="RHEA:15101"/>
        <dbReference type="ChEBI" id="CHEBI:15378"/>
        <dbReference type="ChEBI" id="CHEBI:16526"/>
        <dbReference type="ChEBI" id="CHEBI:32551"/>
        <dbReference type="ChEBI" id="CHEBI:57791"/>
        <dbReference type="EC" id="4.1.1.20"/>
    </reaction>
</comment>
<accession>A0A0D6XMA2</accession>
<dbReference type="PRINTS" id="PR01181">
    <property type="entry name" value="DAPDCRBXLASE"/>
</dbReference>
<evidence type="ECO:0000256" key="5">
    <source>
        <dbReference type="ARBA" id="ARBA00023154"/>
    </source>
</evidence>
<feature type="binding site" evidence="12">
    <location>
        <position position="282"/>
    </location>
    <ligand>
        <name>substrate</name>
    </ligand>
</feature>
<keyword evidence="3 12" id="KW-0210">Decarboxylase</keyword>
<dbReference type="OrthoDB" id="9802241at2"/>
<dbReference type="Proteomes" id="UP000032366">
    <property type="component" value="Unassembled WGS sequence"/>
</dbReference>
<comment type="pathway">
    <text evidence="8 12 14">Amino-acid biosynthesis; L-lysine biosynthesis via DAP pathway; L-lysine from DL-2,6-diaminopimelate: step 1/1.</text>
</comment>
<dbReference type="EC" id="4.1.1.20" evidence="10 12"/>
<evidence type="ECO:0000256" key="13">
    <source>
        <dbReference type="PIRSR" id="PIRSR600183-50"/>
    </source>
</evidence>
<reference evidence="16 18" key="1">
    <citation type="submission" date="2015-01" db="EMBL/GenBank/DDBJ databases">
        <authorList>
            <person name="Guo J."/>
        </authorList>
    </citation>
    <scope>NUCLEOTIDE SEQUENCE [LARGE SCALE GENOMIC DNA]</scope>
    <source>
        <strain evidence="16 18">DSM 22147</strain>
    </source>
</reference>
<comment type="cofactor">
    <cofactor evidence="1 12 13 14">
        <name>pyridoxal 5'-phosphate</name>
        <dbReference type="ChEBI" id="CHEBI:597326"/>
    </cofactor>
</comment>
<evidence type="ECO:0000256" key="7">
    <source>
        <dbReference type="ARBA" id="ARBA00050464"/>
    </source>
</evidence>
<dbReference type="InterPro" id="IPR000183">
    <property type="entry name" value="Orn/DAP/Arg_de-COase"/>
</dbReference>
<evidence type="ECO:0000256" key="9">
    <source>
        <dbReference type="ARBA" id="ARBA00060983"/>
    </source>
</evidence>
<dbReference type="Proteomes" id="UP000254100">
    <property type="component" value="Unassembled WGS sequence"/>
</dbReference>
<dbReference type="Gene3D" id="3.20.20.10">
    <property type="entry name" value="Alanine racemase"/>
    <property type="match status" value="1"/>
</dbReference>
<comment type="function">
    <text evidence="12">Specifically catalyzes the decarboxylation of meso-diaminopimelate (meso-DAP) to L-lysine.</text>
</comment>
<keyword evidence="2 12" id="KW-0028">Amino-acid biosynthesis</keyword>
<name>A0A0D6XMA2_9STAP</name>
<feature type="active site" description="Proton donor" evidence="13">
    <location>
        <position position="349"/>
    </location>
</feature>
<feature type="modified residue" description="N6-(pyridoxal phosphate)lysine" evidence="12 13">
    <location>
        <position position="62"/>
    </location>
</feature>
<dbReference type="GO" id="GO:0008836">
    <property type="term" value="F:diaminopimelate decarboxylase activity"/>
    <property type="evidence" value="ECO:0007669"/>
    <property type="project" value="UniProtKB-UniRule"/>
</dbReference>
<dbReference type="HAMAP" id="MF_02120">
    <property type="entry name" value="LysA"/>
    <property type="match status" value="1"/>
</dbReference>
<keyword evidence="6 12" id="KW-0456">Lyase</keyword>
<evidence type="ECO:0000256" key="10">
    <source>
        <dbReference type="ARBA" id="ARBA00066427"/>
    </source>
</evidence>
<evidence type="ECO:0000256" key="14">
    <source>
        <dbReference type="RuleBase" id="RU003738"/>
    </source>
</evidence>
<dbReference type="NCBIfam" id="TIGR01048">
    <property type="entry name" value="lysA"/>
    <property type="match status" value="1"/>
</dbReference>
<dbReference type="EMBL" id="JXWY01000175">
    <property type="protein sequence ID" value="KIX89772.1"/>
    <property type="molecule type" value="Genomic_DNA"/>
</dbReference>
<dbReference type="EMBL" id="UHDT01000001">
    <property type="protein sequence ID" value="SUM57677.1"/>
    <property type="molecule type" value="Genomic_DNA"/>
</dbReference>
<evidence type="ECO:0000256" key="2">
    <source>
        <dbReference type="ARBA" id="ARBA00022605"/>
    </source>
</evidence>
<feature type="binding site" evidence="12">
    <location>
        <position position="319"/>
    </location>
    <ligand>
        <name>substrate</name>
    </ligand>
</feature>
<dbReference type="PRINTS" id="PR01179">
    <property type="entry name" value="ODADCRBXLASE"/>
</dbReference>
<evidence type="ECO:0000313" key="18">
    <source>
        <dbReference type="Proteomes" id="UP000032366"/>
    </source>
</evidence>
<dbReference type="Pfam" id="PF02784">
    <property type="entry name" value="Orn_Arg_deC_N"/>
    <property type="match status" value="1"/>
</dbReference>
<protein>
    <recommendedName>
        <fullName evidence="11 12">Diaminopimelate decarboxylase</fullName>
        <shortName evidence="12">DAP decarboxylase</shortName>
        <shortName evidence="12">DAPDC</shortName>
        <ecNumber evidence="10 12">4.1.1.20</ecNumber>
    </recommendedName>
</protein>
<keyword evidence="4 12" id="KW-0663">Pyridoxal phosphate</keyword>
<dbReference type="GO" id="GO:0030170">
    <property type="term" value="F:pyridoxal phosphate binding"/>
    <property type="evidence" value="ECO:0007669"/>
    <property type="project" value="UniProtKB-UniRule"/>
</dbReference>
<sequence length="421" mass="46931">MTVTYNKSGELTIDGTSLKTLAQSFGTPTIVYDENQIRQQMRRYHQAFQHNDIGYVLSYASKAFTCIQMIKLVEEEDFDLDVVSEGELYTAIEAGYDPKRIHFHGNNKTKQEIQYALSQGIGYFVVDALDEIAVLDEYATEPVEVLIRVNPGVEAHTHEFIQTGQEKSKFGLSLKHGLAEQAVELIHQSHHLTLKGIHFHIGSQIEETTGMIETAKMVLEWLDEHAIEIELLNLGGGFSVEYVEGDQSFDIEAGITEIVQAIKQKCRDLDYPIPTLSIEPGRSIVAEAGVTLYEVGTIKEIPSVNKYISVDGGMSDHIRTALYDAKYKVMLVNRNEKADQVVTLAGKLCESGDILIHEAALPSSVARGDYLAVLSTGAYHYSMASNYNQIQKPAVFFVANGKAREVIKRQSLRQLIINDVK</sequence>
<dbReference type="SUPFAM" id="SSF50621">
    <property type="entry name" value="Alanine racemase C-terminal domain-like"/>
    <property type="match status" value="1"/>
</dbReference>
<comment type="subunit">
    <text evidence="12">Homodimer.</text>
</comment>
<dbReference type="PANTHER" id="PTHR43727">
    <property type="entry name" value="DIAMINOPIMELATE DECARBOXYLASE"/>
    <property type="match status" value="1"/>
</dbReference>
<dbReference type="InterPro" id="IPR022657">
    <property type="entry name" value="De-COase2_CS"/>
</dbReference>
<evidence type="ECO:0000256" key="1">
    <source>
        <dbReference type="ARBA" id="ARBA00001933"/>
    </source>
</evidence>
<dbReference type="UniPathway" id="UPA00034">
    <property type="reaction ID" value="UER00027"/>
</dbReference>
<dbReference type="InterPro" id="IPR009006">
    <property type="entry name" value="Ala_racemase/Decarboxylase_C"/>
</dbReference>
<dbReference type="PANTHER" id="PTHR43727:SF2">
    <property type="entry name" value="GROUP IV DECARBOXYLASE"/>
    <property type="match status" value="1"/>
</dbReference>
<dbReference type="InterPro" id="IPR022644">
    <property type="entry name" value="De-COase2_N"/>
</dbReference>
<dbReference type="Gene3D" id="2.40.37.10">
    <property type="entry name" value="Lyase, Ornithine Decarboxylase, Chain A, domain 1"/>
    <property type="match status" value="1"/>
</dbReference>
<evidence type="ECO:0000313" key="16">
    <source>
        <dbReference type="EMBL" id="KIX89772.1"/>
    </source>
</evidence>
<evidence type="ECO:0000256" key="12">
    <source>
        <dbReference type="HAMAP-Rule" id="MF_02120"/>
    </source>
</evidence>
<dbReference type="InterPro" id="IPR002986">
    <property type="entry name" value="DAP_deCOOHase_LysA"/>
</dbReference>
<dbReference type="FunFam" id="2.40.37.10:FF:000003">
    <property type="entry name" value="Diaminopimelate decarboxylase"/>
    <property type="match status" value="1"/>
</dbReference>
<evidence type="ECO:0000256" key="3">
    <source>
        <dbReference type="ARBA" id="ARBA00022793"/>
    </source>
</evidence>
<dbReference type="FunFam" id="3.20.20.10:FF:000003">
    <property type="entry name" value="Diaminopimelate decarboxylase"/>
    <property type="match status" value="1"/>
</dbReference>
<reference evidence="17 19" key="2">
    <citation type="submission" date="2018-06" db="EMBL/GenBank/DDBJ databases">
        <authorList>
            <consortium name="Pathogen Informatics"/>
            <person name="Doyle S."/>
        </authorList>
    </citation>
    <scope>NUCLEOTIDE SEQUENCE [LARGE SCALE GENOMIC DNA]</scope>
    <source>
        <strain evidence="17 19">NCTC13832</strain>
    </source>
</reference>
<feature type="binding site" evidence="12">
    <location>
        <position position="350"/>
    </location>
    <ligand>
        <name>substrate</name>
    </ligand>
</feature>
<evidence type="ECO:0000313" key="17">
    <source>
        <dbReference type="EMBL" id="SUM57677.1"/>
    </source>
</evidence>
<feature type="binding site" evidence="12">
    <location>
        <position position="237"/>
    </location>
    <ligand>
        <name>pyridoxal 5'-phosphate</name>
        <dbReference type="ChEBI" id="CHEBI:597326"/>
    </ligand>
</feature>
<evidence type="ECO:0000256" key="4">
    <source>
        <dbReference type="ARBA" id="ARBA00022898"/>
    </source>
</evidence>
<feature type="binding site" evidence="12">
    <location>
        <position position="379"/>
    </location>
    <ligand>
        <name>substrate</name>
    </ligand>
</feature>
<dbReference type="RefSeq" id="WP_044361751.1">
    <property type="nucleotide sequence ID" value="NZ_JXWY01000175.1"/>
</dbReference>
<dbReference type="GO" id="GO:0009089">
    <property type="term" value="P:lysine biosynthetic process via diaminopimelate"/>
    <property type="evidence" value="ECO:0007669"/>
    <property type="project" value="UniProtKB-UniRule"/>
</dbReference>
<feature type="binding site" evidence="12">
    <location>
        <position position="379"/>
    </location>
    <ligand>
        <name>pyridoxal 5'-phosphate</name>
        <dbReference type="ChEBI" id="CHEBI:597326"/>
    </ligand>
</feature>
<dbReference type="AlphaFoldDB" id="A0A0D6XMA2"/>
<organism evidence="17 19">
    <name type="scientific">Staphylococcus microti</name>
    <dbReference type="NCBI Taxonomy" id="569857"/>
    <lineage>
        <taxon>Bacteria</taxon>
        <taxon>Bacillati</taxon>
        <taxon>Bacillota</taxon>
        <taxon>Bacilli</taxon>
        <taxon>Bacillales</taxon>
        <taxon>Staphylococcaceae</taxon>
        <taxon>Staphylococcus</taxon>
    </lineage>
</organism>
<evidence type="ECO:0000256" key="11">
    <source>
        <dbReference type="ARBA" id="ARBA00074972"/>
    </source>
</evidence>
<evidence type="ECO:0000313" key="19">
    <source>
        <dbReference type="Proteomes" id="UP000254100"/>
    </source>
</evidence>
<gene>
    <name evidence="12 17" type="primary">lysA</name>
    <name evidence="17" type="ORF">NCTC13832_01364</name>
    <name evidence="16" type="ORF">TP70_11470</name>
</gene>
<feature type="binding site" evidence="12">
    <location>
        <begin position="279"/>
        <end position="282"/>
    </location>
    <ligand>
        <name>pyridoxal 5'-phosphate</name>
        <dbReference type="ChEBI" id="CHEBI:597326"/>
    </ligand>
</feature>
<dbReference type="CDD" id="cd06828">
    <property type="entry name" value="PLPDE_III_DapDC"/>
    <property type="match status" value="1"/>
</dbReference>
<evidence type="ECO:0000259" key="15">
    <source>
        <dbReference type="Pfam" id="PF02784"/>
    </source>
</evidence>
<feature type="domain" description="Orn/DAP/Arg decarboxylase 2 N-terminal" evidence="15">
    <location>
        <begin position="35"/>
        <end position="286"/>
    </location>
</feature>
<proteinExistence type="inferred from homology"/>
<keyword evidence="5 12" id="KW-0457">Lysine biosynthesis</keyword>
<dbReference type="InterPro" id="IPR029066">
    <property type="entry name" value="PLP-binding_barrel"/>
</dbReference>